<name>A0AAC8Q4P1_9BACT</name>
<accession>A0AAC8Q4P1</accession>
<proteinExistence type="predicted"/>
<protein>
    <recommendedName>
        <fullName evidence="4">Protease PrsW</fullName>
    </recommendedName>
</protein>
<feature type="transmembrane region" description="Helical" evidence="1">
    <location>
        <begin position="199"/>
        <end position="219"/>
    </location>
</feature>
<reference evidence="2 3" key="1">
    <citation type="submission" date="2015-05" db="EMBL/GenBank/DDBJ databases">
        <title>Genome assembly of Archangium gephyra DSM 2261.</title>
        <authorList>
            <person name="Sharma G."/>
            <person name="Subramanian S."/>
        </authorList>
    </citation>
    <scope>NUCLEOTIDE SEQUENCE [LARGE SCALE GENOMIC DNA]</scope>
    <source>
        <strain evidence="2 3">DSM 2261</strain>
    </source>
</reference>
<dbReference type="AlphaFoldDB" id="A0AAC8Q4P1"/>
<feature type="transmembrane region" description="Helical" evidence="1">
    <location>
        <begin position="321"/>
        <end position="340"/>
    </location>
</feature>
<sequence>MGAMSTPLMLGGSAVVPSLLLLWYVYARDRNPEPRGLLLKTFLLGAAICVPVVPVAMWLESLGRAWETGVWSTALVRAFLGAAIPEELFKYLVLRRYVWNKPAFDEPLDGVVYGTTASLGFATLENILYVGDGGLGVAVLRALTAVPQHAFTGVIMGAFLGRARFAADEAQRFGLLAAGLGWAILLHGAYDTFLMTETGFALLALPALLTSVGWGRGLYKGLQREQILLGTSLVTRRFRVEERLLVEEPAQLAVEGMGTPTISAELGVAQVRLSTHPPREPERTFFSWLKLGLGGIGLSACGLAWLFAAALLLGEPVGSEVAVPVLIVCAIPTALFLLLFRSGLRGPFETQLA</sequence>
<feature type="transmembrane region" description="Helical" evidence="1">
    <location>
        <begin position="6"/>
        <end position="25"/>
    </location>
</feature>
<dbReference type="InterPro" id="IPR026898">
    <property type="entry name" value="PrsW"/>
</dbReference>
<evidence type="ECO:0000256" key="1">
    <source>
        <dbReference type="SAM" id="Phobius"/>
    </source>
</evidence>
<dbReference type="Proteomes" id="UP000035579">
    <property type="component" value="Chromosome"/>
</dbReference>
<evidence type="ECO:0000313" key="3">
    <source>
        <dbReference type="Proteomes" id="UP000035579"/>
    </source>
</evidence>
<gene>
    <name evidence="2" type="ORF">AA314_02634</name>
</gene>
<dbReference type="PANTHER" id="PTHR36844:SF1">
    <property type="entry name" value="PROTEASE PRSW"/>
    <property type="match status" value="1"/>
</dbReference>
<dbReference type="GO" id="GO:0008233">
    <property type="term" value="F:peptidase activity"/>
    <property type="evidence" value="ECO:0007669"/>
    <property type="project" value="InterPro"/>
</dbReference>
<dbReference type="Pfam" id="PF13367">
    <property type="entry name" value="PrsW-protease"/>
    <property type="match status" value="1"/>
</dbReference>
<evidence type="ECO:0008006" key="4">
    <source>
        <dbReference type="Google" id="ProtNLM"/>
    </source>
</evidence>
<feature type="transmembrane region" description="Helical" evidence="1">
    <location>
        <begin position="37"/>
        <end position="58"/>
    </location>
</feature>
<feature type="transmembrane region" description="Helical" evidence="1">
    <location>
        <begin position="142"/>
        <end position="161"/>
    </location>
</feature>
<keyword evidence="1" id="KW-0812">Transmembrane</keyword>
<evidence type="ECO:0000313" key="2">
    <source>
        <dbReference type="EMBL" id="AKJ01008.1"/>
    </source>
</evidence>
<dbReference type="PANTHER" id="PTHR36844">
    <property type="entry name" value="PROTEASE PRSW"/>
    <property type="match status" value="1"/>
</dbReference>
<keyword evidence="1" id="KW-1133">Transmembrane helix</keyword>
<dbReference type="EMBL" id="CP011509">
    <property type="protein sequence ID" value="AKJ01008.1"/>
    <property type="molecule type" value="Genomic_DNA"/>
</dbReference>
<feature type="transmembrane region" description="Helical" evidence="1">
    <location>
        <begin position="173"/>
        <end position="193"/>
    </location>
</feature>
<feature type="transmembrane region" description="Helical" evidence="1">
    <location>
        <begin position="288"/>
        <end position="309"/>
    </location>
</feature>
<keyword evidence="1" id="KW-0472">Membrane</keyword>
<organism evidence="2 3">
    <name type="scientific">Archangium gephyra</name>
    <dbReference type="NCBI Taxonomy" id="48"/>
    <lineage>
        <taxon>Bacteria</taxon>
        <taxon>Pseudomonadati</taxon>
        <taxon>Myxococcota</taxon>
        <taxon>Myxococcia</taxon>
        <taxon>Myxococcales</taxon>
        <taxon>Cystobacterineae</taxon>
        <taxon>Archangiaceae</taxon>
        <taxon>Archangium</taxon>
    </lineage>
</organism>
<dbReference type="KEGG" id="age:AA314_02634"/>